<sequence>MKNGRRRKRRSLTWMKEEPEEVLDQTDLQPKGKGKGEKKVRFQDDNEYLTAILGGLWTIFGHYLMVRPWTPGFSTDQAQPSNLMVWIRLPRLPKGMYTTSLLKFIGGTIGSVAKIDRNTDNKARGQFAHLMVFVDLGQPLVSDKDRWKDSTAKGTVPIIESDQPQRRGPRSVVAKSIGGTTAGETSCFRIFSGNLVDATGTNAQESNADDMSQTVTTQIGGVSGTTTKGVLAKTKNKVKNRVNYTNSHSTLG</sequence>
<evidence type="ECO:0008006" key="5">
    <source>
        <dbReference type="Google" id="ProtNLM"/>
    </source>
</evidence>
<dbReference type="PANTHER" id="PTHR31286:SF99">
    <property type="entry name" value="DUF4283 DOMAIN-CONTAINING PROTEIN"/>
    <property type="match status" value="1"/>
</dbReference>
<protein>
    <recommendedName>
        <fullName evidence="5">DUF4283 domain-containing protein</fullName>
    </recommendedName>
</protein>
<keyword evidence="4" id="KW-1185">Reference proteome</keyword>
<evidence type="ECO:0000313" key="4">
    <source>
        <dbReference type="Proteomes" id="UP000593561"/>
    </source>
</evidence>
<dbReference type="InterPro" id="IPR040256">
    <property type="entry name" value="At4g02000-like"/>
</dbReference>
<feature type="compositionally biased region" description="Basic residues" evidence="1">
    <location>
        <begin position="1"/>
        <end position="11"/>
    </location>
</feature>
<evidence type="ECO:0000256" key="2">
    <source>
        <dbReference type="SAM" id="Phobius"/>
    </source>
</evidence>
<dbReference type="AlphaFoldDB" id="A0A7J8T2F9"/>
<feature type="transmembrane region" description="Helical" evidence="2">
    <location>
        <begin position="48"/>
        <end position="66"/>
    </location>
</feature>
<comment type="caution">
    <text evidence="3">The sequence shown here is derived from an EMBL/GenBank/DDBJ whole genome shotgun (WGS) entry which is preliminary data.</text>
</comment>
<reference evidence="3 4" key="1">
    <citation type="journal article" date="2019" name="Genome Biol. Evol.">
        <title>Insights into the evolution of the New World diploid cottons (Gossypium, subgenus Houzingenia) based on genome sequencing.</title>
        <authorList>
            <person name="Grover C.E."/>
            <person name="Arick M.A. 2nd"/>
            <person name="Thrash A."/>
            <person name="Conover J.L."/>
            <person name="Sanders W.S."/>
            <person name="Peterson D.G."/>
            <person name="Frelichowski J.E."/>
            <person name="Scheffler J.A."/>
            <person name="Scheffler B.E."/>
            <person name="Wendel J.F."/>
        </authorList>
    </citation>
    <scope>NUCLEOTIDE SEQUENCE [LARGE SCALE GENOMIC DNA]</scope>
    <source>
        <strain evidence="3">27</strain>
        <tissue evidence="3">Leaf</tissue>
    </source>
</reference>
<feature type="region of interest" description="Disordered" evidence="1">
    <location>
        <begin position="1"/>
        <end position="39"/>
    </location>
</feature>
<dbReference type="PANTHER" id="PTHR31286">
    <property type="entry name" value="GLYCINE-RICH CELL WALL STRUCTURAL PROTEIN 1.8-LIKE"/>
    <property type="match status" value="1"/>
</dbReference>
<name>A0A7J8T2F9_GOSDV</name>
<accession>A0A7J8T2F9</accession>
<dbReference type="EMBL" id="JABFAC010000013">
    <property type="protein sequence ID" value="MBA0632235.1"/>
    <property type="molecule type" value="Genomic_DNA"/>
</dbReference>
<evidence type="ECO:0000256" key="1">
    <source>
        <dbReference type="SAM" id="MobiDB-lite"/>
    </source>
</evidence>
<evidence type="ECO:0000313" key="3">
    <source>
        <dbReference type="EMBL" id="MBA0632235.1"/>
    </source>
</evidence>
<keyword evidence="2" id="KW-0812">Transmembrane</keyword>
<proteinExistence type="predicted"/>
<gene>
    <name evidence="3" type="ORF">Godav_001023</name>
</gene>
<organism evidence="3 4">
    <name type="scientific">Gossypium davidsonii</name>
    <name type="common">Davidson's cotton</name>
    <name type="synonym">Gossypium klotzschianum subsp. davidsonii</name>
    <dbReference type="NCBI Taxonomy" id="34287"/>
    <lineage>
        <taxon>Eukaryota</taxon>
        <taxon>Viridiplantae</taxon>
        <taxon>Streptophyta</taxon>
        <taxon>Embryophyta</taxon>
        <taxon>Tracheophyta</taxon>
        <taxon>Spermatophyta</taxon>
        <taxon>Magnoliopsida</taxon>
        <taxon>eudicotyledons</taxon>
        <taxon>Gunneridae</taxon>
        <taxon>Pentapetalae</taxon>
        <taxon>rosids</taxon>
        <taxon>malvids</taxon>
        <taxon>Malvales</taxon>
        <taxon>Malvaceae</taxon>
        <taxon>Malvoideae</taxon>
        <taxon>Gossypium</taxon>
    </lineage>
</organism>
<keyword evidence="2" id="KW-1133">Transmembrane helix</keyword>
<keyword evidence="2" id="KW-0472">Membrane</keyword>
<dbReference type="Proteomes" id="UP000593561">
    <property type="component" value="Unassembled WGS sequence"/>
</dbReference>